<dbReference type="RefSeq" id="WP_145865326.1">
    <property type="nucleotide sequence ID" value="NZ_CYTW01000002.1"/>
</dbReference>
<dbReference type="EMBL" id="CYTW01000002">
    <property type="protein sequence ID" value="CUK02543.1"/>
    <property type="molecule type" value="Genomic_DNA"/>
</dbReference>
<sequence>MRRIALIFMGLASIAQADGWERLTGEGIQTALEGRVLTYDAACQEFLPSGRTFYDAGHESWGYWAVRGDTYCSQWPPADGWACYAVDRRDTQIRFIGESGDATFGELRADQDARGVQQ</sequence>
<keyword evidence="2" id="KW-1185">Reference proteome</keyword>
<reference evidence="2" key="1">
    <citation type="submission" date="2015-09" db="EMBL/GenBank/DDBJ databases">
        <authorList>
            <person name="Rodrigo-Torres Lidia"/>
            <person name="Arahal R.David."/>
        </authorList>
    </citation>
    <scope>NUCLEOTIDE SEQUENCE [LARGE SCALE GENOMIC DNA]</scope>
    <source>
        <strain evidence="2">CECT 7735</strain>
    </source>
</reference>
<dbReference type="Proteomes" id="UP000051870">
    <property type="component" value="Unassembled WGS sequence"/>
</dbReference>
<evidence type="ECO:0000313" key="2">
    <source>
        <dbReference type="Proteomes" id="UP000051870"/>
    </source>
</evidence>
<proteinExistence type="predicted"/>
<gene>
    <name evidence="1" type="ORF">PH7735_02607</name>
</gene>
<dbReference type="STRING" id="1715693.PH7735_02607"/>
<accession>A0A0P1IB00</accession>
<protein>
    <submittedName>
        <fullName evidence="1">Uncharacterized protein</fullName>
    </submittedName>
</protein>
<dbReference type="GeneID" id="83881619"/>
<dbReference type="AlphaFoldDB" id="A0A0P1IB00"/>
<organism evidence="1 2">
    <name type="scientific">Shimia thalassica</name>
    <dbReference type="NCBI Taxonomy" id="1715693"/>
    <lineage>
        <taxon>Bacteria</taxon>
        <taxon>Pseudomonadati</taxon>
        <taxon>Pseudomonadota</taxon>
        <taxon>Alphaproteobacteria</taxon>
        <taxon>Rhodobacterales</taxon>
        <taxon>Roseobacteraceae</taxon>
    </lineage>
</organism>
<evidence type="ECO:0000313" key="1">
    <source>
        <dbReference type="EMBL" id="CUK02543.1"/>
    </source>
</evidence>
<name>A0A0P1IB00_9RHOB</name>